<evidence type="ECO:0000256" key="10">
    <source>
        <dbReference type="ARBA" id="ARBA00039950"/>
    </source>
</evidence>
<name>A0AAV2M9B7_KNICA</name>
<dbReference type="Pfam" id="PF00153">
    <property type="entry name" value="Mito_carr"/>
    <property type="match status" value="1"/>
</dbReference>
<evidence type="ECO:0000313" key="15">
    <source>
        <dbReference type="Proteomes" id="UP001497482"/>
    </source>
</evidence>
<proteinExistence type="inferred from homology"/>
<dbReference type="InterPro" id="IPR023395">
    <property type="entry name" value="MCP_dom_sf"/>
</dbReference>
<gene>
    <name evidence="14" type="ORF">KC01_LOCUS36484</name>
</gene>
<reference evidence="14 15" key="1">
    <citation type="submission" date="2024-04" db="EMBL/GenBank/DDBJ databases">
        <authorList>
            <person name="Waldvogel A.-M."/>
            <person name="Schoenle A."/>
        </authorList>
    </citation>
    <scope>NUCLEOTIDE SEQUENCE [LARGE SCALE GENOMIC DNA]</scope>
</reference>
<dbReference type="InterPro" id="IPR018108">
    <property type="entry name" value="MCP_transmembrane"/>
</dbReference>
<evidence type="ECO:0000256" key="5">
    <source>
        <dbReference type="ARBA" id="ARBA00022737"/>
    </source>
</evidence>
<comment type="similarity">
    <text evidence="2 13">Belongs to the mitochondrial carrier (TC 2.A.29) family.</text>
</comment>
<dbReference type="GO" id="GO:0016020">
    <property type="term" value="C:membrane"/>
    <property type="evidence" value="ECO:0007669"/>
    <property type="project" value="UniProtKB-SubCell"/>
</dbReference>
<dbReference type="PROSITE" id="PS50920">
    <property type="entry name" value="SOLCAR"/>
    <property type="match status" value="1"/>
</dbReference>
<dbReference type="PANTHER" id="PTHR45667">
    <property type="entry name" value="S-ADENOSYLMETHIONINE MITOCHONDRIAL CARRIER PROTEIN"/>
    <property type="match status" value="1"/>
</dbReference>
<evidence type="ECO:0000256" key="4">
    <source>
        <dbReference type="ARBA" id="ARBA00022692"/>
    </source>
</evidence>
<keyword evidence="4 12" id="KW-0812">Transmembrane</keyword>
<dbReference type="SUPFAM" id="SSF103506">
    <property type="entry name" value="Mitochondrial carrier"/>
    <property type="match status" value="1"/>
</dbReference>
<organism evidence="14 15">
    <name type="scientific">Knipowitschia caucasica</name>
    <name type="common">Caucasian dwarf goby</name>
    <name type="synonym">Pomatoschistus caucasicus</name>
    <dbReference type="NCBI Taxonomy" id="637954"/>
    <lineage>
        <taxon>Eukaryota</taxon>
        <taxon>Metazoa</taxon>
        <taxon>Chordata</taxon>
        <taxon>Craniata</taxon>
        <taxon>Vertebrata</taxon>
        <taxon>Euteleostomi</taxon>
        <taxon>Actinopterygii</taxon>
        <taxon>Neopterygii</taxon>
        <taxon>Teleostei</taxon>
        <taxon>Neoteleostei</taxon>
        <taxon>Acanthomorphata</taxon>
        <taxon>Gobiaria</taxon>
        <taxon>Gobiiformes</taxon>
        <taxon>Gobioidei</taxon>
        <taxon>Gobiidae</taxon>
        <taxon>Gobiinae</taxon>
        <taxon>Knipowitschia</taxon>
    </lineage>
</organism>
<keyword evidence="5" id="KW-0677">Repeat</keyword>
<keyword evidence="3 13" id="KW-0813">Transport</keyword>
<protein>
    <recommendedName>
        <fullName evidence="10">Mitochondrial S-adenosylmethionine carrier protein</fullName>
    </recommendedName>
    <alternativeName>
        <fullName evidence="11">Solute carrier family 25 member 26</fullName>
    </alternativeName>
</protein>
<comment type="function">
    <text evidence="9">Mitochondrial S-adenosyl-L-methionine/S-adenosyl-L-homocysteine antiporter. Mediates the exchange of cytosolic S-adenosyl-L-methionine, the predominant methyl-group donor for macromolecule methylation processes, for mitochondrial S-adenosylhomocysteine(SAH), a by-product of methylation reactions.</text>
</comment>
<evidence type="ECO:0000256" key="12">
    <source>
        <dbReference type="PROSITE-ProRule" id="PRU00282"/>
    </source>
</evidence>
<dbReference type="EMBL" id="OZ035828">
    <property type="protein sequence ID" value="CAL1609799.1"/>
    <property type="molecule type" value="Genomic_DNA"/>
</dbReference>
<comment type="subcellular location">
    <subcellularLocation>
        <location evidence="1">Membrane</location>
        <topology evidence="1">Multi-pass membrane protein</topology>
    </subcellularLocation>
</comment>
<evidence type="ECO:0000256" key="13">
    <source>
        <dbReference type="RuleBase" id="RU000488"/>
    </source>
</evidence>
<accession>A0AAV2M9B7</accession>
<comment type="catalytic activity">
    <reaction evidence="8">
        <text>S-adenosyl-L-homocysteine(out) + S-adenosyl-L-methionine(in) = S-adenosyl-L-homocysteine(in) + S-adenosyl-L-methionine(out)</text>
        <dbReference type="Rhea" id="RHEA:75479"/>
        <dbReference type="ChEBI" id="CHEBI:57856"/>
        <dbReference type="ChEBI" id="CHEBI:59789"/>
    </reaction>
</comment>
<keyword evidence="15" id="KW-1185">Reference proteome</keyword>
<feature type="repeat" description="Solcar" evidence="12">
    <location>
        <begin position="31"/>
        <end position="90"/>
    </location>
</feature>
<keyword evidence="6" id="KW-1133">Transmembrane helix</keyword>
<evidence type="ECO:0000313" key="14">
    <source>
        <dbReference type="EMBL" id="CAL1609799.1"/>
    </source>
</evidence>
<evidence type="ECO:0000256" key="8">
    <source>
        <dbReference type="ARBA" id="ARBA00035847"/>
    </source>
</evidence>
<evidence type="ECO:0000256" key="1">
    <source>
        <dbReference type="ARBA" id="ARBA00004141"/>
    </source>
</evidence>
<evidence type="ECO:0000256" key="3">
    <source>
        <dbReference type="ARBA" id="ARBA00022448"/>
    </source>
</evidence>
<evidence type="ECO:0000256" key="7">
    <source>
        <dbReference type="ARBA" id="ARBA00023136"/>
    </source>
</evidence>
<sequence>MSVFQIPFSLVQFPLWEYLKTQWTQRQGHTLSSWQAAVCGAVAGAAAAFITTPLDVAKTRIMLAKPGTTAADGNILPVLGEVWRTRGLSG</sequence>
<dbReference type="Gene3D" id="1.50.40.10">
    <property type="entry name" value="Mitochondrial carrier domain"/>
    <property type="match status" value="1"/>
</dbReference>
<dbReference type="Proteomes" id="UP001497482">
    <property type="component" value="Chromosome 6"/>
</dbReference>
<dbReference type="AlphaFoldDB" id="A0AAV2M9B7"/>
<evidence type="ECO:0000256" key="11">
    <source>
        <dbReference type="ARBA" id="ARBA00041876"/>
    </source>
</evidence>
<evidence type="ECO:0000256" key="2">
    <source>
        <dbReference type="ARBA" id="ARBA00006375"/>
    </source>
</evidence>
<evidence type="ECO:0000256" key="9">
    <source>
        <dbReference type="ARBA" id="ARBA00037638"/>
    </source>
</evidence>
<evidence type="ECO:0000256" key="6">
    <source>
        <dbReference type="ARBA" id="ARBA00022989"/>
    </source>
</evidence>
<keyword evidence="7 12" id="KW-0472">Membrane</keyword>